<dbReference type="SUPFAM" id="SSF55186">
    <property type="entry name" value="ThrRS/AlaRS common domain"/>
    <property type="match status" value="1"/>
</dbReference>
<comment type="similarity">
    <text evidence="1">Belongs to the class-II aminoacyl-tRNA synthetase family.</text>
</comment>
<dbReference type="GO" id="GO:0005524">
    <property type="term" value="F:ATP binding"/>
    <property type="evidence" value="ECO:0007669"/>
    <property type="project" value="UniProtKB-KW"/>
</dbReference>
<dbReference type="GO" id="GO:0005737">
    <property type="term" value="C:cytoplasm"/>
    <property type="evidence" value="ECO:0007669"/>
    <property type="project" value="InterPro"/>
</dbReference>
<keyword evidence="4" id="KW-0436">Ligase</keyword>
<keyword evidence="3" id="KW-0820">tRNA-binding</keyword>
<evidence type="ECO:0000256" key="8">
    <source>
        <dbReference type="ARBA" id="ARBA00022917"/>
    </source>
</evidence>
<reference evidence="11 12" key="1">
    <citation type="journal article" date="2016" name="Nat. Commun.">
        <title>Thousands of microbial genomes shed light on interconnected biogeochemical processes in an aquifer system.</title>
        <authorList>
            <person name="Anantharaman K."/>
            <person name="Brown C.T."/>
            <person name="Hug L.A."/>
            <person name="Sharon I."/>
            <person name="Castelle C.J."/>
            <person name="Probst A.J."/>
            <person name="Thomas B.C."/>
            <person name="Singh A."/>
            <person name="Wilkins M.J."/>
            <person name="Karaoz U."/>
            <person name="Brodie E.L."/>
            <person name="Williams K.H."/>
            <person name="Hubbard S.S."/>
            <person name="Banfield J.F."/>
        </authorList>
    </citation>
    <scope>NUCLEOTIDE SEQUENCE [LARGE SCALE GENOMIC DNA]</scope>
</reference>
<evidence type="ECO:0000256" key="6">
    <source>
        <dbReference type="ARBA" id="ARBA00022840"/>
    </source>
</evidence>
<keyword evidence="8" id="KW-0648">Protein biosynthesis</keyword>
<dbReference type="PANTHER" id="PTHR11777:SF9">
    <property type="entry name" value="ALANINE--TRNA LIGASE, CYTOPLASMIC"/>
    <property type="match status" value="1"/>
</dbReference>
<dbReference type="SUPFAM" id="SSF101353">
    <property type="entry name" value="Putative anticodon-binding domain of alanyl-tRNA synthetase (AlaRS)"/>
    <property type="match status" value="1"/>
</dbReference>
<dbReference type="InterPro" id="IPR012947">
    <property type="entry name" value="tRNA_SAD"/>
</dbReference>
<sequence length="572" mass="65159">MSSAELRKKFLDFFKKRGHKIAPSSSLIPDDPSVLLTTAGMQQFKKYYTEPSLAPAPNVASVQKCFRTSDIDEVGDESHLTFFEMLGNFSFGGYFKEKAIKYAKEFLESIGLKIDYVTVLNEKGDIEPDKESEEIWRRLGIKDIRKAGREDNFWGPTGAEGPCGPTTEIYINGVEIWNIVFNEYYKKPDGSFEKLKTPGVDTGMGLERLAMVSQGKKNIFETDLFAQYFELLPKELPEKIKRIIVDHSRAITFLINDGVRPLNKEAGYVLRRLIRRVMAIETTHNLKSHIFDSLLHDMAHSYGDFYPELLRKSNNIQDEIQKERAKFGKSLDKGIQEMKKDIQALDEKRAFDLYQTYGLPFEVIKDVVGGLRGSELNRNKFEEEIKKHQKISRAGVEKKFGGHGLLLDTGELKAKDEEELKKVIRLHTATHLLQAALRKVLGDGVKQAGSDITAERIRFDFTYDRKLTDEEIKKIEGLVNLAISKKYQVEMKEISYEEALKAGALHFFKEKYPENVKVYSVGDFRADPPEIFSRELCGGPHVKNTSEIGQFKILKQEAIGSGARRLRAIVMS</sequence>
<dbReference type="PANTHER" id="PTHR11777">
    <property type="entry name" value="ALANYL-TRNA SYNTHETASE"/>
    <property type="match status" value="1"/>
</dbReference>
<keyword evidence="5" id="KW-0547">Nucleotide-binding</keyword>
<evidence type="ECO:0000256" key="7">
    <source>
        <dbReference type="ARBA" id="ARBA00022884"/>
    </source>
</evidence>
<evidence type="ECO:0000256" key="1">
    <source>
        <dbReference type="ARBA" id="ARBA00008226"/>
    </source>
</evidence>
<dbReference type="FunFam" id="3.30.980.10:FF:000004">
    <property type="entry name" value="Alanine--tRNA ligase, cytoplasmic"/>
    <property type="match status" value="1"/>
</dbReference>
<feature type="domain" description="Alanyl-transfer RNA synthetases family profile" evidence="10">
    <location>
        <begin position="1"/>
        <end position="572"/>
    </location>
</feature>
<dbReference type="NCBIfam" id="NF002436">
    <property type="entry name" value="PRK01584.1"/>
    <property type="match status" value="1"/>
</dbReference>
<name>A0A1F5XGH4_9BACT</name>
<dbReference type="InterPro" id="IPR018163">
    <property type="entry name" value="Thr/Ala-tRNA-synth_IIc_edit"/>
</dbReference>
<dbReference type="GO" id="GO:0002161">
    <property type="term" value="F:aminoacyl-tRNA deacylase activity"/>
    <property type="evidence" value="ECO:0007669"/>
    <property type="project" value="TreeGrafter"/>
</dbReference>
<evidence type="ECO:0000259" key="10">
    <source>
        <dbReference type="PROSITE" id="PS50860"/>
    </source>
</evidence>
<evidence type="ECO:0000256" key="9">
    <source>
        <dbReference type="ARBA" id="ARBA00023146"/>
    </source>
</evidence>
<evidence type="ECO:0000256" key="4">
    <source>
        <dbReference type="ARBA" id="ARBA00022598"/>
    </source>
</evidence>
<evidence type="ECO:0000256" key="5">
    <source>
        <dbReference type="ARBA" id="ARBA00022741"/>
    </source>
</evidence>
<evidence type="ECO:0000313" key="12">
    <source>
        <dbReference type="Proteomes" id="UP000177346"/>
    </source>
</evidence>
<keyword evidence="7" id="KW-0694">RNA-binding</keyword>
<dbReference type="EC" id="6.1.1.7" evidence="2"/>
<evidence type="ECO:0000313" key="11">
    <source>
        <dbReference type="EMBL" id="OGF86960.1"/>
    </source>
</evidence>
<organism evidence="11 12">
    <name type="scientific">Candidatus Giovannonibacteria bacterium RIFCSPLOWO2_01_FULL_46_32</name>
    <dbReference type="NCBI Taxonomy" id="1798353"/>
    <lineage>
        <taxon>Bacteria</taxon>
        <taxon>Candidatus Giovannoniibacteriota</taxon>
    </lineage>
</organism>
<keyword evidence="9" id="KW-0030">Aminoacyl-tRNA synthetase</keyword>
<dbReference type="InterPro" id="IPR045864">
    <property type="entry name" value="aa-tRNA-synth_II/BPL/LPL"/>
</dbReference>
<dbReference type="EMBL" id="MFIF01000009">
    <property type="protein sequence ID" value="OGF86960.1"/>
    <property type="molecule type" value="Genomic_DNA"/>
</dbReference>
<dbReference type="InterPro" id="IPR018162">
    <property type="entry name" value="Ala-tRNA-ligase_IIc_anticod-bd"/>
</dbReference>
<keyword evidence="6" id="KW-0067">ATP-binding</keyword>
<dbReference type="InterPro" id="IPR018164">
    <property type="entry name" value="Ala-tRNA-synth_IIc_N"/>
</dbReference>
<dbReference type="PRINTS" id="PR00980">
    <property type="entry name" value="TRNASYNTHALA"/>
</dbReference>
<dbReference type="GO" id="GO:0004813">
    <property type="term" value="F:alanine-tRNA ligase activity"/>
    <property type="evidence" value="ECO:0007669"/>
    <property type="project" value="UniProtKB-EC"/>
</dbReference>
<dbReference type="InterPro" id="IPR002318">
    <property type="entry name" value="Ala-tRNA-lgiase_IIc"/>
</dbReference>
<dbReference type="SMART" id="SM00863">
    <property type="entry name" value="tRNA_SAD"/>
    <property type="match status" value="1"/>
</dbReference>
<dbReference type="Gene3D" id="3.30.930.10">
    <property type="entry name" value="Bira Bifunctional Protein, Domain 2"/>
    <property type="match status" value="1"/>
</dbReference>
<gene>
    <name evidence="11" type="ORF">A3B19_00815</name>
</gene>
<evidence type="ECO:0000256" key="3">
    <source>
        <dbReference type="ARBA" id="ARBA00022555"/>
    </source>
</evidence>
<dbReference type="PROSITE" id="PS50860">
    <property type="entry name" value="AA_TRNA_LIGASE_II_ALA"/>
    <property type="match status" value="1"/>
</dbReference>
<protein>
    <recommendedName>
        <fullName evidence="2">alanine--tRNA ligase</fullName>
        <ecNumber evidence="2">6.1.1.7</ecNumber>
    </recommendedName>
</protein>
<dbReference type="Pfam" id="PF01411">
    <property type="entry name" value="tRNA-synt_2c"/>
    <property type="match status" value="2"/>
</dbReference>
<dbReference type="Gene3D" id="3.30.980.10">
    <property type="entry name" value="Threonyl-trna Synthetase, Chain A, domain 2"/>
    <property type="match status" value="1"/>
</dbReference>
<comment type="caution">
    <text evidence="11">The sequence shown here is derived from an EMBL/GenBank/DDBJ whole genome shotgun (WGS) entry which is preliminary data.</text>
</comment>
<dbReference type="Pfam" id="PF07973">
    <property type="entry name" value="tRNA_SAD"/>
    <property type="match status" value="1"/>
</dbReference>
<evidence type="ECO:0000256" key="2">
    <source>
        <dbReference type="ARBA" id="ARBA00013168"/>
    </source>
</evidence>
<dbReference type="GO" id="GO:0000049">
    <property type="term" value="F:tRNA binding"/>
    <property type="evidence" value="ECO:0007669"/>
    <property type="project" value="UniProtKB-KW"/>
</dbReference>
<dbReference type="InterPro" id="IPR018165">
    <property type="entry name" value="Ala-tRNA-synth_IIc_core"/>
</dbReference>
<dbReference type="AlphaFoldDB" id="A0A1F5XGH4"/>
<dbReference type="CDD" id="cd00673">
    <property type="entry name" value="AlaRS_core"/>
    <property type="match status" value="1"/>
</dbReference>
<accession>A0A1F5XGH4</accession>
<dbReference type="GO" id="GO:0006419">
    <property type="term" value="P:alanyl-tRNA aminoacylation"/>
    <property type="evidence" value="ECO:0007669"/>
    <property type="project" value="InterPro"/>
</dbReference>
<proteinExistence type="inferred from homology"/>
<dbReference type="SUPFAM" id="SSF55681">
    <property type="entry name" value="Class II aaRS and biotin synthetases"/>
    <property type="match status" value="1"/>
</dbReference>
<dbReference type="InterPro" id="IPR050058">
    <property type="entry name" value="Ala-tRNA_ligase"/>
</dbReference>
<dbReference type="Gene3D" id="3.30.54.20">
    <property type="match status" value="1"/>
</dbReference>
<dbReference type="Proteomes" id="UP000177346">
    <property type="component" value="Unassembled WGS sequence"/>
</dbReference>